<proteinExistence type="predicted"/>
<dbReference type="EMBL" id="DAEPXK010000008">
    <property type="protein sequence ID" value="HBH1541645.1"/>
    <property type="molecule type" value="Genomic_DNA"/>
</dbReference>
<name>A0AAN5VJT3_CLODI</name>
<reference evidence="1" key="1">
    <citation type="journal article" date="2018" name="Genome Biol.">
        <title>SKESA: strategic k-mer extension for scrupulous assemblies.</title>
        <authorList>
            <person name="Souvorov A."/>
            <person name="Agarwala R."/>
            <person name="Lipman D.J."/>
        </authorList>
    </citation>
    <scope>NUCLEOTIDE SEQUENCE</scope>
    <source>
        <strain evidence="1">HN1000</strain>
    </source>
</reference>
<protein>
    <submittedName>
        <fullName evidence="1">Uncharacterized protein</fullName>
    </submittedName>
</protein>
<sequence length="167" mass="19289">MTDKIIIASVDGEEMIFRTEMKKLEKGDSLIVSVNGVKRLALFIRYISTCEEYIEDIAFQKVDEILYENTIAKEKERVKKVFKDKCMKNYKPIVNTEIDSYLRECGFNCDGRQFFKSIDNTQILISRDCDKDVLTVSKGLTITKTDITNKNLITVIKIINNSLLIVR</sequence>
<organism evidence="1 2">
    <name type="scientific">Clostridioides difficile</name>
    <name type="common">Peptoclostridium difficile</name>
    <dbReference type="NCBI Taxonomy" id="1496"/>
    <lineage>
        <taxon>Bacteria</taxon>
        <taxon>Bacillati</taxon>
        <taxon>Bacillota</taxon>
        <taxon>Clostridia</taxon>
        <taxon>Peptostreptococcales</taxon>
        <taxon>Peptostreptococcaceae</taxon>
        <taxon>Clostridioides</taxon>
    </lineage>
</organism>
<evidence type="ECO:0000313" key="2">
    <source>
        <dbReference type="Proteomes" id="UP000878956"/>
    </source>
</evidence>
<dbReference type="RefSeq" id="WP_018112633.1">
    <property type="nucleotide sequence ID" value="NZ_BING01000001.1"/>
</dbReference>
<accession>A0AAN5VJT3</accession>
<gene>
    <name evidence="1" type="ORF">KRM00_001111</name>
</gene>
<dbReference type="Proteomes" id="UP000878956">
    <property type="component" value="Unassembled WGS sequence"/>
</dbReference>
<dbReference type="AlphaFoldDB" id="A0AAN5VJT3"/>
<comment type="caution">
    <text evidence="1">The sequence shown here is derived from an EMBL/GenBank/DDBJ whole genome shotgun (WGS) entry which is preliminary data.</text>
</comment>
<evidence type="ECO:0000313" key="1">
    <source>
        <dbReference type="EMBL" id="HBH1541645.1"/>
    </source>
</evidence>
<reference evidence="1" key="2">
    <citation type="submission" date="2021-06" db="EMBL/GenBank/DDBJ databases">
        <authorList>
            <consortium name="NCBI Pathogen Detection Project"/>
        </authorList>
    </citation>
    <scope>NUCLEOTIDE SEQUENCE</scope>
    <source>
        <strain evidence="1">HN1000</strain>
    </source>
</reference>